<reference evidence="6" key="2">
    <citation type="submission" date="2018-11" db="EMBL/GenBank/DDBJ databases">
        <title>Trombidioid mite genomics.</title>
        <authorList>
            <person name="Dong X."/>
        </authorList>
    </citation>
    <scope>NUCLEOTIDE SEQUENCE</scope>
    <source>
        <strain evidence="6">UoL-WK</strain>
    </source>
</reference>
<dbReference type="OrthoDB" id="309339at2759"/>
<keyword evidence="2" id="KW-0802">TPR repeat</keyword>
<keyword evidence="1" id="KW-0677">Repeat</keyword>
<keyword evidence="8" id="KW-1185">Reference proteome</keyword>
<comment type="similarity">
    <text evidence="3">Belongs to the BBS4 family.</text>
</comment>
<dbReference type="GO" id="GO:0036064">
    <property type="term" value="C:ciliary basal body"/>
    <property type="evidence" value="ECO:0007669"/>
    <property type="project" value="TreeGrafter"/>
</dbReference>
<reference evidence="6 8" key="1">
    <citation type="journal article" date="2018" name="Gigascience">
        <title>Genomes of trombidid mites reveal novel predicted allergens and laterally-transferred genes associated with secondary metabolism.</title>
        <authorList>
            <person name="Dong X."/>
            <person name="Chaisiri K."/>
            <person name="Xia D."/>
            <person name="Armstrong S.D."/>
            <person name="Fang Y."/>
            <person name="Donnelly M.J."/>
            <person name="Kadowaki T."/>
            <person name="McGarry J.W."/>
            <person name="Darby A.C."/>
            <person name="Makepeace B.L."/>
        </authorList>
    </citation>
    <scope>NUCLEOTIDE SEQUENCE [LARGE SCALE GENOMIC DNA]</scope>
    <source>
        <strain evidence="6">UoL-WK</strain>
    </source>
</reference>
<dbReference type="EMBL" id="NCKU01001206">
    <property type="protein sequence ID" value="RWS12788.1"/>
    <property type="molecule type" value="Genomic_DNA"/>
</dbReference>
<evidence type="ECO:0000256" key="4">
    <source>
        <dbReference type="SAM" id="MobiDB-lite"/>
    </source>
</evidence>
<evidence type="ECO:0000313" key="6">
    <source>
        <dbReference type="EMBL" id="RWS12788.1"/>
    </source>
</evidence>
<dbReference type="InterPro" id="IPR011990">
    <property type="entry name" value="TPR-like_helical_dom_sf"/>
</dbReference>
<dbReference type="GO" id="GO:0060271">
    <property type="term" value="P:cilium assembly"/>
    <property type="evidence" value="ECO:0007669"/>
    <property type="project" value="TreeGrafter"/>
</dbReference>
<organism evidence="6 8">
    <name type="scientific">Dinothrombium tinctorium</name>
    <dbReference type="NCBI Taxonomy" id="1965070"/>
    <lineage>
        <taxon>Eukaryota</taxon>
        <taxon>Metazoa</taxon>
        <taxon>Ecdysozoa</taxon>
        <taxon>Arthropoda</taxon>
        <taxon>Chelicerata</taxon>
        <taxon>Arachnida</taxon>
        <taxon>Acari</taxon>
        <taxon>Acariformes</taxon>
        <taxon>Trombidiformes</taxon>
        <taxon>Prostigmata</taxon>
        <taxon>Anystina</taxon>
        <taxon>Parasitengona</taxon>
        <taxon>Trombidioidea</taxon>
        <taxon>Trombidiidae</taxon>
        <taxon>Dinothrombium</taxon>
    </lineage>
</organism>
<feature type="compositionally biased region" description="Basic and acidic residues" evidence="4">
    <location>
        <begin position="425"/>
        <end position="444"/>
    </location>
</feature>
<evidence type="ECO:0000313" key="5">
    <source>
        <dbReference type="EMBL" id="RWS12761.1"/>
    </source>
</evidence>
<gene>
    <name evidence="7" type="ORF">B4U79_12896</name>
    <name evidence="6" type="ORF">B4U79_13536</name>
    <name evidence="5" type="ORF">B4U79_14404</name>
</gene>
<dbReference type="PANTHER" id="PTHR44186">
    <property type="match status" value="1"/>
</dbReference>
<dbReference type="EMBL" id="NCKU01000168">
    <property type="protein sequence ID" value="RWS16770.1"/>
    <property type="molecule type" value="Genomic_DNA"/>
</dbReference>
<proteinExistence type="inferred from homology"/>
<sequence>MTNELKNKESYNWLYHLHYIRGEFETCEKQIQKHNAKSEYASYLIGLIKLRQSDVKGAITEFTSIKSNETTYVKAIARCLMLLGRHSNVCELIRESGLKLSPNDWQLWHILGTAYMHLGQISLAKDAFQHSLQATNQIEPFLLLSQCHLIESDTKSAIFVIRRATELSPNDATLNTKLGLLLFANGMSAKGVDKLMQLSHLSANSPGNLSLALAVGSVLQEIKMDIDGALYRYKMANNFESPCLWNNVAICFASRKKFVAAVSCLKRALYLNTLDWKINYNLGLLNLQLRQFASAFHYLKTAATLSNGLPNVFSLLAICLENLEDDTNARQAHITATKSPHGAFPLPLLNYAIYLHTTDMDRDLAIELLMEYEQCWLKRRANIDFDENMIKTATKLAQALNLSSHMAWTKEPPTHHAIANSINDGHADSENKGNTIKEENQADC</sequence>
<dbReference type="InterPro" id="IPR019734">
    <property type="entry name" value="TPR_rpt"/>
</dbReference>
<feature type="region of interest" description="Disordered" evidence="4">
    <location>
        <begin position="416"/>
        <end position="444"/>
    </location>
</feature>
<dbReference type="Proteomes" id="UP000285301">
    <property type="component" value="Unassembled WGS sequence"/>
</dbReference>
<dbReference type="EMBL" id="NCKU01001213">
    <property type="protein sequence ID" value="RWS12761.1"/>
    <property type="molecule type" value="Genomic_DNA"/>
</dbReference>
<dbReference type="GO" id="GO:0061512">
    <property type="term" value="P:protein localization to cilium"/>
    <property type="evidence" value="ECO:0007669"/>
    <property type="project" value="TreeGrafter"/>
</dbReference>
<dbReference type="SUPFAM" id="SSF48452">
    <property type="entry name" value="TPR-like"/>
    <property type="match status" value="1"/>
</dbReference>
<evidence type="ECO:0000256" key="3">
    <source>
        <dbReference type="ARBA" id="ARBA00023778"/>
    </source>
</evidence>
<dbReference type="Pfam" id="PF13181">
    <property type="entry name" value="TPR_8"/>
    <property type="match status" value="1"/>
</dbReference>
<evidence type="ECO:0000256" key="1">
    <source>
        <dbReference type="ARBA" id="ARBA00022737"/>
    </source>
</evidence>
<comment type="caution">
    <text evidence="6">The sequence shown here is derived from an EMBL/GenBank/DDBJ whole genome shotgun (WGS) entry which is preliminary data.</text>
</comment>
<evidence type="ECO:0000256" key="2">
    <source>
        <dbReference type="ARBA" id="ARBA00022803"/>
    </source>
</evidence>
<dbReference type="PANTHER" id="PTHR44186:SF1">
    <property type="entry name" value="BARDET-BIEDL SYNDROME 4 PROTEIN"/>
    <property type="match status" value="1"/>
</dbReference>
<name>A0A3S3PD29_9ACAR</name>
<dbReference type="AlphaFoldDB" id="A0A3S3PD29"/>
<dbReference type="STRING" id="1965070.A0A3S3PD29"/>
<evidence type="ECO:0000313" key="8">
    <source>
        <dbReference type="Proteomes" id="UP000285301"/>
    </source>
</evidence>
<protein>
    <submittedName>
        <fullName evidence="6">Bardet-Biedl syndrome 4-like protein</fullName>
    </submittedName>
</protein>
<dbReference type="Gene3D" id="1.25.40.10">
    <property type="entry name" value="Tetratricopeptide repeat domain"/>
    <property type="match status" value="1"/>
</dbReference>
<dbReference type="SMART" id="SM00028">
    <property type="entry name" value="TPR"/>
    <property type="match status" value="3"/>
</dbReference>
<evidence type="ECO:0000313" key="7">
    <source>
        <dbReference type="EMBL" id="RWS16770.1"/>
    </source>
</evidence>
<accession>A0A3S3PD29</accession>